<evidence type="ECO:0000313" key="2">
    <source>
        <dbReference type="EMBL" id="KAK3296858.1"/>
    </source>
</evidence>
<dbReference type="GeneID" id="87844295"/>
<accession>A0AAE0HHX8</accession>
<feature type="compositionally biased region" description="Polar residues" evidence="1">
    <location>
        <begin position="28"/>
        <end position="41"/>
    </location>
</feature>
<feature type="compositionally biased region" description="Polar residues" evidence="1">
    <location>
        <begin position="490"/>
        <end position="502"/>
    </location>
</feature>
<feature type="compositionally biased region" description="Polar residues" evidence="1">
    <location>
        <begin position="97"/>
        <end position="113"/>
    </location>
</feature>
<evidence type="ECO:0000313" key="3">
    <source>
        <dbReference type="Proteomes" id="UP001278766"/>
    </source>
</evidence>
<name>A0AAE0HHX8_9PEZI</name>
<dbReference type="Proteomes" id="UP001278766">
    <property type="component" value="Unassembled WGS sequence"/>
</dbReference>
<dbReference type="AlphaFoldDB" id="A0AAE0HHX8"/>
<keyword evidence="3" id="KW-1185">Reference proteome</keyword>
<gene>
    <name evidence="2" type="ORF">B0H64DRAFT_456560</name>
</gene>
<protein>
    <submittedName>
        <fullName evidence="2">Uncharacterized protein</fullName>
    </submittedName>
</protein>
<feature type="compositionally biased region" description="Low complexity" evidence="1">
    <location>
        <begin position="469"/>
        <end position="486"/>
    </location>
</feature>
<feature type="compositionally biased region" description="Acidic residues" evidence="1">
    <location>
        <begin position="326"/>
        <end position="341"/>
    </location>
</feature>
<feature type="region of interest" description="Disordered" evidence="1">
    <location>
        <begin position="1"/>
        <end position="115"/>
    </location>
</feature>
<feature type="compositionally biased region" description="Polar residues" evidence="1">
    <location>
        <begin position="71"/>
        <end position="88"/>
    </location>
</feature>
<feature type="region of interest" description="Disordered" evidence="1">
    <location>
        <begin position="689"/>
        <end position="755"/>
    </location>
</feature>
<reference evidence="2" key="1">
    <citation type="journal article" date="2023" name="Mol. Phylogenet. Evol.">
        <title>Genome-scale phylogeny and comparative genomics of the fungal order Sordariales.</title>
        <authorList>
            <person name="Hensen N."/>
            <person name="Bonometti L."/>
            <person name="Westerberg I."/>
            <person name="Brannstrom I.O."/>
            <person name="Guillou S."/>
            <person name="Cros-Aarteil S."/>
            <person name="Calhoun S."/>
            <person name="Haridas S."/>
            <person name="Kuo A."/>
            <person name="Mondo S."/>
            <person name="Pangilinan J."/>
            <person name="Riley R."/>
            <person name="LaButti K."/>
            <person name="Andreopoulos B."/>
            <person name="Lipzen A."/>
            <person name="Chen C."/>
            <person name="Yan M."/>
            <person name="Daum C."/>
            <person name="Ng V."/>
            <person name="Clum A."/>
            <person name="Steindorff A."/>
            <person name="Ohm R.A."/>
            <person name="Martin F."/>
            <person name="Silar P."/>
            <person name="Natvig D.O."/>
            <person name="Lalanne C."/>
            <person name="Gautier V."/>
            <person name="Ament-Velasquez S.L."/>
            <person name="Kruys A."/>
            <person name="Hutchinson M.I."/>
            <person name="Powell A.J."/>
            <person name="Barry K."/>
            <person name="Miller A.N."/>
            <person name="Grigoriev I.V."/>
            <person name="Debuchy R."/>
            <person name="Gladieux P."/>
            <person name="Hiltunen Thoren M."/>
            <person name="Johannesson H."/>
        </authorList>
    </citation>
    <scope>NUCLEOTIDE SEQUENCE</scope>
    <source>
        <strain evidence="2">CBS 168.71</strain>
    </source>
</reference>
<dbReference type="RefSeq" id="XP_062660372.1">
    <property type="nucleotide sequence ID" value="XM_062807347.1"/>
</dbReference>
<feature type="compositionally biased region" description="Gly residues" evidence="1">
    <location>
        <begin position="576"/>
        <end position="594"/>
    </location>
</feature>
<reference evidence="2" key="2">
    <citation type="submission" date="2023-06" db="EMBL/GenBank/DDBJ databases">
        <authorList>
            <consortium name="Lawrence Berkeley National Laboratory"/>
            <person name="Haridas S."/>
            <person name="Hensen N."/>
            <person name="Bonometti L."/>
            <person name="Westerberg I."/>
            <person name="Brannstrom I.O."/>
            <person name="Guillou S."/>
            <person name="Cros-Aarteil S."/>
            <person name="Calhoun S."/>
            <person name="Kuo A."/>
            <person name="Mondo S."/>
            <person name="Pangilinan J."/>
            <person name="Riley R."/>
            <person name="Labutti K."/>
            <person name="Andreopoulos B."/>
            <person name="Lipzen A."/>
            <person name="Chen C."/>
            <person name="Yanf M."/>
            <person name="Daum C."/>
            <person name="Ng V."/>
            <person name="Clum A."/>
            <person name="Steindorff A."/>
            <person name="Ohm R."/>
            <person name="Martin F."/>
            <person name="Silar P."/>
            <person name="Natvig D."/>
            <person name="Lalanne C."/>
            <person name="Gautier V."/>
            <person name="Ament-Velasquez S.L."/>
            <person name="Kruys A."/>
            <person name="Hutchinson M.I."/>
            <person name="Powell A.J."/>
            <person name="Barry K."/>
            <person name="Miller A.N."/>
            <person name="Grigoriev I.V."/>
            <person name="Debuchy R."/>
            <person name="Gladieux P."/>
            <person name="Thoren M.H."/>
            <person name="Johannesson H."/>
        </authorList>
    </citation>
    <scope>NUCLEOTIDE SEQUENCE</scope>
    <source>
        <strain evidence="2">CBS 168.71</strain>
    </source>
</reference>
<feature type="region of interest" description="Disordered" evidence="1">
    <location>
        <begin position="312"/>
        <end position="354"/>
    </location>
</feature>
<organism evidence="2 3">
    <name type="scientific">Chaetomium fimeti</name>
    <dbReference type="NCBI Taxonomy" id="1854472"/>
    <lineage>
        <taxon>Eukaryota</taxon>
        <taxon>Fungi</taxon>
        <taxon>Dikarya</taxon>
        <taxon>Ascomycota</taxon>
        <taxon>Pezizomycotina</taxon>
        <taxon>Sordariomycetes</taxon>
        <taxon>Sordariomycetidae</taxon>
        <taxon>Sordariales</taxon>
        <taxon>Chaetomiaceae</taxon>
        <taxon>Chaetomium</taxon>
    </lineage>
</organism>
<sequence>MADMADPTAGGDNQTGQRTIREAENRPQSHTSRFASNNQAIDLTGEDRIESPTDAAMPLIRRPAAAASAAGPSQMNNSQQAQTGSAQYEPSLYHPSTIPSITPGSIPGTNTGPLPSIRHSALPTAPIFATGTPITQAPVPQAPITQAPITQAPIPQAPLPVIGPGGRISLRLSPELITSAIGRLVPDSRTLMADIEFRQSQRTCKFMDDCNIIKDMDYDDIKWRKSMSHIFGRNKNCTRSIPDHVWYWFCRKHYQRARYRNSHEYNMLISRIVELQVLRLEAWSNYNRDMAMPQNGVVADWSLMVRRRQQVLMDEEQGRKRKSSAEDQDEPDEDDDEEEVESGGPASPTPADTGAGVVPAWLLALVGTGKTTVEIQAILADIYQDLATHRLSRFPDIELLPNITGDRARPRPNRAKPGSGAAARKNAAAGQGAHQSKRQRGNDDDRRPQPAIQGGRSQFGQPSGPAHPPAHLLGPAPSAAPLAFPPWSSHYPSGQPSHQRSASLDTNQFAQTGYHQPPGPYRFGGYGQGPAHTAGGYNGYFGAQTPEPENGYFSVDYDARRQQQRMQAHSQSAYGQGPGYGQGGGYGQAGGSYPGSGSHQQGMSQVSAAKHSRNLSTPVRPTPMMGMGGMGGGGERSQEFMRGGPADRADNMYAAQAQAQQQYHHVFAPSAPGPSADNVPRYASATTAQLPIHGGRPMSSAPSMPAPGYSAAGLPAPGLSSAGVPPPAPEGYDNRLPPPGPDGYDNPYLPPHSRH</sequence>
<proteinExistence type="predicted"/>
<feature type="region of interest" description="Disordered" evidence="1">
    <location>
        <begin position="402"/>
        <end position="502"/>
    </location>
</feature>
<evidence type="ECO:0000256" key="1">
    <source>
        <dbReference type="SAM" id="MobiDB-lite"/>
    </source>
</evidence>
<feature type="region of interest" description="Disordered" evidence="1">
    <location>
        <begin position="561"/>
        <end position="625"/>
    </location>
</feature>
<dbReference type="EMBL" id="JAUEPN010000003">
    <property type="protein sequence ID" value="KAK3296858.1"/>
    <property type="molecule type" value="Genomic_DNA"/>
</dbReference>
<comment type="caution">
    <text evidence="2">The sequence shown here is derived from an EMBL/GenBank/DDBJ whole genome shotgun (WGS) entry which is preliminary data.</text>
</comment>
<feature type="compositionally biased region" description="Low complexity" evidence="1">
    <location>
        <begin position="694"/>
        <end position="713"/>
    </location>
</feature>
<feature type="compositionally biased region" description="Low complexity" evidence="1">
    <location>
        <begin position="418"/>
        <end position="433"/>
    </location>
</feature>